<dbReference type="SUPFAM" id="SSF88659">
    <property type="entry name" value="Sigma3 and sigma4 domains of RNA polymerase sigma factors"/>
    <property type="match status" value="1"/>
</dbReference>
<dbReference type="CDD" id="cd06171">
    <property type="entry name" value="Sigma70_r4"/>
    <property type="match status" value="1"/>
</dbReference>
<dbReference type="InterPro" id="IPR039425">
    <property type="entry name" value="RNA_pol_sigma-70-like"/>
</dbReference>
<evidence type="ECO:0000256" key="5">
    <source>
        <dbReference type="ARBA" id="ARBA00023163"/>
    </source>
</evidence>
<dbReference type="SUPFAM" id="SSF88946">
    <property type="entry name" value="Sigma2 domain of RNA polymerase sigma factors"/>
    <property type="match status" value="1"/>
</dbReference>
<dbReference type="Gene3D" id="1.10.10.10">
    <property type="entry name" value="Winged helix-like DNA-binding domain superfamily/Winged helix DNA-binding domain"/>
    <property type="match status" value="1"/>
</dbReference>
<dbReference type="PANTHER" id="PTHR43133:SF8">
    <property type="entry name" value="RNA POLYMERASE SIGMA FACTOR HI_1459-RELATED"/>
    <property type="match status" value="1"/>
</dbReference>
<dbReference type="EMBL" id="JAHJDP010000042">
    <property type="protein sequence ID" value="MBU2690906.1"/>
    <property type="molecule type" value="Genomic_DNA"/>
</dbReference>
<dbReference type="InterPro" id="IPR013325">
    <property type="entry name" value="RNA_pol_sigma_r2"/>
</dbReference>
<evidence type="ECO:0000259" key="7">
    <source>
        <dbReference type="Pfam" id="PF08281"/>
    </source>
</evidence>
<evidence type="ECO:0000259" key="6">
    <source>
        <dbReference type="Pfam" id="PF04542"/>
    </source>
</evidence>
<evidence type="ECO:0000256" key="2">
    <source>
        <dbReference type="ARBA" id="ARBA00023015"/>
    </source>
</evidence>
<evidence type="ECO:0000313" key="8">
    <source>
        <dbReference type="EMBL" id="MBU2690906.1"/>
    </source>
</evidence>
<sequence length="190" mass="21781">MDITTLVGQCRKGDALAWELLVTRFQGRIYGLAYHYIGNAEEARDLAQDIFIRIYNRLDSCTNEKTFVPWMLRVARNMCIDRLRRRKARPPMSGVPVDEMTHLQADTLDPAEEFQLSSRKKLVHTALRKLSEINREIIVLKEIQGLSLEEISKMLKLPIGTVKSRSNRARIQLARQVLEMAGRNTEGTGD</sequence>
<proteinExistence type="inferred from homology"/>
<organism evidence="8 9">
    <name type="scientific">Eiseniibacteriota bacterium</name>
    <dbReference type="NCBI Taxonomy" id="2212470"/>
    <lineage>
        <taxon>Bacteria</taxon>
        <taxon>Candidatus Eiseniibacteriota</taxon>
    </lineage>
</organism>
<feature type="domain" description="RNA polymerase sigma-70 region 2" evidence="6">
    <location>
        <begin position="21"/>
        <end position="88"/>
    </location>
</feature>
<keyword evidence="2" id="KW-0805">Transcription regulation</keyword>
<dbReference type="GO" id="GO:0006352">
    <property type="term" value="P:DNA-templated transcription initiation"/>
    <property type="evidence" value="ECO:0007669"/>
    <property type="project" value="InterPro"/>
</dbReference>
<keyword evidence="4" id="KW-0238">DNA-binding</keyword>
<dbReference type="InterPro" id="IPR013324">
    <property type="entry name" value="RNA_pol_sigma_r3/r4-like"/>
</dbReference>
<dbReference type="NCBIfam" id="TIGR02937">
    <property type="entry name" value="sigma70-ECF"/>
    <property type="match status" value="1"/>
</dbReference>
<name>A0A948RUR5_UNCEI</name>
<dbReference type="PANTHER" id="PTHR43133">
    <property type="entry name" value="RNA POLYMERASE ECF-TYPE SIGMA FACTO"/>
    <property type="match status" value="1"/>
</dbReference>
<dbReference type="InterPro" id="IPR007627">
    <property type="entry name" value="RNA_pol_sigma70_r2"/>
</dbReference>
<dbReference type="Gene3D" id="1.10.1740.10">
    <property type="match status" value="1"/>
</dbReference>
<keyword evidence="3" id="KW-0731">Sigma factor</keyword>
<dbReference type="Proteomes" id="UP000777784">
    <property type="component" value="Unassembled WGS sequence"/>
</dbReference>
<dbReference type="Pfam" id="PF08281">
    <property type="entry name" value="Sigma70_r4_2"/>
    <property type="match status" value="1"/>
</dbReference>
<evidence type="ECO:0000256" key="3">
    <source>
        <dbReference type="ARBA" id="ARBA00023082"/>
    </source>
</evidence>
<gene>
    <name evidence="8" type="ORF">KJ970_08255</name>
</gene>
<comment type="caution">
    <text evidence="8">The sequence shown here is derived from an EMBL/GenBank/DDBJ whole genome shotgun (WGS) entry which is preliminary data.</text>
</comment>
<dbReference type="GO" id="GO:0016987">
    <property type="term" value="F:sigma factor activity"/>
    <property type="evidence" value="ECO:0007669"/>
    <property type="project" value="UniProtKB-KW"/>
</dbReference>
<protein>
    <submittedName>
        <fullName evidence="8">Sigma-70 family RNA polymerase sigma factor</fullName>
    </submittedName>
</protein>
<accession>A0A948RUR5</accession>
<dbReference type="InterPro" id="IPR014284">
    <property type="entry name" value="RNA_pol_sigma-70_dom"/>
</dbReference>
<reference evidence="8" key="1">
    <citation type="submission" date="2021-05" db="EMBL/GenBank/DDBJ databases">
        <title>Energy efficiency and biological interactions define the core microbiome of deep oligotrophic groundwater.</title>
        <authorList>
            <person name="Mehrshad M."/>
            <person name="Lopez-Fernandez M."/>
            <person name="Bell E."/>
            <person name="Bernier-Latmani R."/>
            <person name="Bertilsson S."/>
            <person name="Dopson M."/>
        </authorList>
    </citation>
    <scope>NUCLEOTIDE SEQUENCE</scope>
    <source>
        <strain evidence="8">Modern_marine.mb.64</strain>
    </source>
</reference>
<dbReference type="InterPro" id="IPR013249">
    <property type="entry name" value="RNA_pol_sigma70_r4_t2"/>
</dbReference>
<dbReference type="GO" id="GO:0003677">
    <property type="term" value="F:DNA binding"/>
    <property type="evidence" value="ECO:0007669"/>
    <property type="project" value="UniProtKB-KW"/>
</dbReference>
<feature type="domain" description="RNA polymerase sigma factor 70 region 4 type 2" evidence="7">
    <location>
        <begin position="122"/>
        <end position="173"/>
    </location>
</feature>
<dbReference type="InterPro" id="IPR036388">
    <property type="entry name" value="WH-like_DNA-bd_sf"/>
</dbReference>
<comment type="similarity">
    <text evidence="1">Belongs to the sigma-70 factor family. ECF subfamily.</text>
</comment>
<evidence type="ECO:0000256" key="4">
    <source>
        <dbReference type="ARBA" id="ARBA00023125"/>
    </source>
</evidence>
<evidence type="ECO:0000313" key="9">
    <source>
        <dbReference type="Proteomes" id="UP000777784"/>
    </source>
</evidence>
<keyword evidence="5" id="KW-0804">Transcription</keyword>
<dbReference type="Pfam" id="PF04542">
    <property type="entry name" value="Sigma70_r2"/>
    <property type="match status" value="1"/>
</dbReference>
<dbReference type="AlphaFoldDB" id="A0A948RUR5"/>
<evidence type="ECO:0000256" key="1">
    <source>
        <dbReference type="ARBA" id="ARBA00010641"/>
    </source>
</evidence>